<reference evidence="2" key="2">
    <citation type="submission" date="2023-05" db="EMBL/GenBank/DDBJ databases">
        <authorList>
            <person name="Schelkunov M.I."/>
        </authorList>
    </citation>
    <scope>NUCLEOTIDE SEQUENCE</scope>
    <source>
        <strain evidence="2">Hsosn_3</strain>
        <tissue evidence="2">Leaf</tissue>
    </source>
</reference>
<dbReference type="EMBL" id="JAUIZM010000006">
    <property type="protein sequence ID" value="KAK1381628.1"/>
    <property type="molecule type" value="Genomic_DNA"/>
</dbReference>
<keyword evidence="3" id="KW-1185">Reference proteome</keyword>
<accession>A0AAD8IBZ7</accession>
<dbReference type="AlphaFoldDB" id="A0AAD8IBZ7"/>
<evidence type="ECO:0000256" key="1">
    <source>
        <dbReference type="SAM" id="MobiDB-lite"/>
    </source>
</evidence>
<feature type="region of interest" description="Disordered" evidence="1">
    <location>
        <begin position="1"/>
        <end position="20"/>
    </location>
</feature>
<name>A0AAD8IBZ7_9APIA</name>
<evidence type="ECO:0000313" key="2">
    <source>
        <dbReference type="EMBL" id="KAK1381628.1"/>
    </source>
</evidence>
<organism evidence="2 3">
    <name type="scientific">Heracleum sosnowskyi</name>
    <dbReference type="NCBI Taxonomy" id="360622"/>
    <lineage>
        <taxon>Eukaryota</taxon>
        <taxon>Viridiplantae</taxon>
        <taxon>Streptophyta</taxon>
        <taxon>Embryophyta</taxon>
        <taxon>Tracheophyta</taxon>
        <taxon>Spermatophyta</taxon>
        <taxon>Magnoliopsida</taxon>
        <taxon>eudicotyledons</taxon>
        <taxon>Gunneridae</taxon>
        <taxon>Pentapetalae</taxon>
        <taxon>asterids</taxon>
        <taxon>campanulids</taxon>
        <taxon>Apiales</taxon>
        <taxon>Apiaceae</taxon>
        <taxon>Apioideae</taxon>
        <taxon>apioid superclade</taxon>
        <taxon>Tordylieae</taxon>
        <taxon>Tordyliinae</taxon>
        <taxon>Heracleum</taxon>
    </lineage>
</organism>
<dbReference type="PANTHER" id="PTHR31903:SF4">
    <property type="entry name" value="OS11G0490300 PROTEIN"/>
    <property type="match status" value="1"/>
</dbReference>
<protein>
    <submittedName>
        <fullName evidence="2">ATP-dependent tryptophan/phenylalanine/tyrosine adenylase</fullName>
    </submittedName>
</protein>
<feature type="region of interest" description="Disordered" evidence="1">
    <location>
        <begin position="122"/>
        <end position="148"/>
    </location>
</feature>
<dbReference type="PANTHER" id="PTHR31903">
    <property type="entry name" value="F12F1.11-RELATED"/>
    <property type="match status" value="1"/>
</dbReference>
<reference evidence="2" key="1">
    <citation type="submission" date="2023-02" db="EMBL/GenBank/DDBJ databases">
        <title>Genome of toxic invasive species Heracleum sosnowskyi carries increased number of genes despite the absence of recent whole-genome duplications.</title>
        <authorList>
            <person name="Schelkunov M."/>
            <person name="Shtratnikova V."/>
            <person name="Makarenko M."/>
            <person name="Klepikova A."/>
            <person name="Omelchenko D."/>
            <person name="Novikova G."/>
            <person name="Obukhova E."/>
            <person name="Bogdanov V."/>
            <person name="Penin A."/>
            <person name="Logacheva M."/>
        </authorList>
    </citation>
    <scope>NUCLEOTIDE SEQUENCE</scope>
    <source>
        <strain evidence="2">Hsosn_3</strain>
        <tissue evidence="2">Leaf</tissue>
    </source>
</reference>
<feature type="compositionally biased region" description="Basic residues" evidence="1">
    <location>
        <begin position="127"/>
        <end position="143"/>
    </location>
</feature>
<evidence type="ECO:0000313" key="3">
    <source>
        <dbReference type="Proteomes" id="UP001237642"/>
    </source>
</evidence>
<dbReference type="Proteomes" id="UP001237642">
    <property type="component" value="Unassembled WGS sequence"/>
</dbReference>
<comment type="caution">
    <text evidence="2">The sequence shown here is derived from an EMBL/GenBank/DDBJ whole genome shotgun (WGS) entry which is preliminary data.</text>
</comment>
<sequence>MKVRNKGKVHPSPSSSPQPPSDDIFSVLKILPAAILLVVSVLSPQEREVLAFMVTRSLKSSDPSFPTNKKTHSHDSQHKTAAFDCDCFNCYTSYWCKWDSSSNRELIHQAIEAFEEHLNNDEQFKKTNGRSKKKEKMGRRKIAGKSPEITPVEEIEEIEREFVKVVEEDAEGMLPENEVAAPESMPEQKGLVRKVLPDIMGLLNCRIWSLWSPNV</sequence>
<proteinExistence type="predicted"/>
<gene>
    <name evidence="2" type="ORF">POM88_028372</name>
</gene>